<dbReference type="Gene3D" id="3.30.70.100">
    <property type="match status" value="1"/>
</dbReference>
<keyword evidence="5 7" id="KW-1133">Transmembrane helix</keyword>
<protein>
    <submittedName>
        <fullName evidence="10">Mechanosensitive ion channel</fullName>
    </submittedName>
</protein>
<evidence type="ECO:0000313" key="10">
    <source>
        <dbReference type="EMBL" id="NBG64591.1"/>
    </source>
</evidence>
<proteinExistence type="inferred from homology"/>
<dbReference type="PANTHER" id="PTHR30347">
    <property type="entry name" value="POTASSIUM CHANNEL RELATED"/>
    <property type="match status" value="1"/>
</dbReference>
<keyword evidence="4 7" id="KW-0812">Transmembrane</keyword>
<evidence type="ECO:0000256" key="6">
    <source>
        <dbReference type="ARBA" id="ARBA00023136"/>
    </source>
</evidence>
<evidence type="ECO:0000256" key="2">
    <source>
        <dbReference type="ARBA" id="ARBA00008017"/>
    </source>
</evidence>
<dbReference type="AlphaFoldDB" id="A0A6N9NGD2"/>
<evidence type="ECO:0000256" key="5">
    <source>
        <dbReference type="ARBA" id="ARBA00022989"/>
    </source>
</evidence>
<dbReference type="InterPro" id="IPR011066">
    <property type="entry name" value="MscS_channel_C_sf"/>
</dbReference>
<keyword evidence="6 7" id="KW-0472">Membrane</keyword>
<comment type="caution">
    <text evidence="10">The sequence shown here is derived from an EMBL/GenBank/DDBJ whole genome shotgun (WGS) entry which is preliminary data.</text>
</comment>
<evidence type="ECO:0000259" key="8">
    <source>
        <dbReference type="Pfam" id="PF00924"/>
    </source>
</evidence>
<dbReference type="GO" id="GO:0008381">
    <property type="term" value="F:mechanosensitive monoatomic ion channel activity"/>
    <property type="evidence" value="ECO:0007669"/>
    <property type="project" value="UniProtKB-ARBA"/>
</dbReference>
<evidence type="ECO:0000313" key="11">
    <source>
        <dbReference type="Proteomes" id="UP000470771"/>
    </source>
</evidence>
<feature type="transmembrane region" description="Helical" evidence="7">
    <location>
        <begin position="66"/>
        <end position="86"/>
    </location>
</feature>
<evidence type="ECO:0000256" key="1">
    <source>
        <dbReference type="ARBA" id="ARBA00004651"/>
    </source>
</evidence>
<evidence type="ECO:0000256" key="3">
    <source>
        <dbReference type="ARBA" id="ARBA00022475"/>
    </source>
</evidence>
<dbReference type="PANTHER" id="PTHR30347:SF1">
    <property type="entry name" value="MECHANOSENSITIVE CHANNEL MSCK"/>
    <property type="match status" value="1"/>
</dbReference>
<dbReference type="EMBL" id="WWNE01000003">
    <property type="protein sequence ID" value="NBG64591.1"/>
    <property type="molecule type" value="Genomic_DNA"/>
</dbReference>
<dbReference type="InterPro" id="IPR011014">
    <property type="entry name" value="MscS_channel_TM-2"/>
</dbReference>
<gene>
    <name evidence="10" type="ORF">GQN54_00585</name>
</gene>
<dbReference type="InterPro" id="IPR010920">
    <property type="entry name" value="LSM_dom_sf"/>
</dbReference>
<dbReference type="InterPro" id="IPR049278">
    <property type="entry name" value="MS_channel_C"/>
</dbReference>
<dbReference type="GO" id="GO:0005886">
    <property type="term" value="C:plasma membrane"/>
    <property type="evidence" value="ECO:0007669"/>
    <property type="project" value="UniProtKB-SubCell"/>
</dbReference>
<dbReference type="SUPFAM" id="SSF82689">
    <property type="entry name" value="Mechanosensitive channel protein MscS (YggB), C-terminal domain"/>
    <property type="match status" value="1"/>
</dbReference>
<evidence type="ECO:0000259" key="9">
    <source>
        <dbReference type="Pfam" id="PF21082"/>
    </source>
</evidence>
<name>A0A6N9NGD2_9FLAO</name>
<feature type="transmembrane region" description="Helical" evidence="7">
    <location>
        <begin position="24"/>
        <end position="43"/>
    </location>
</feature>
<evidence type="ECO:0000256" key="7">
    <source>
        <dbReference type="SAM" id="Phobius"/>
    </source>
</evidence>
<comment type="subcellular location">
    <subcellularLocation>
        <location evidence="1">Cell membrane</location>
        <topology evidence="1">Multi-pass membrane protein</topology>
    </subcellularLocation>
</comment>
<dbReference type="Gene3D" id="1.10.287.1260">
    <property type="match status" value="1"/>
</dbReference>
<dbReference type="Pfam" id="PF00924">
    <property type="entry name" value="MS_channel_2nd"/>
    <property type="match status" value="1"/>
</dbReference>
<dbReference type="RefSeq" id="WP_160630916.1">
    <property type="nucleotide sequence ID" value="NZ_WWNE01000003.1"/>
</dbReference>
<feature type="domain" description="Mechanosensitive ion channel MscS" evidence="8">
    <location>
        <begin position="113"/>
        <end position="179"/>
    </location>
</feature>
<dbReference type="SUPFAM" id="SSF82861">
    <property type="entry name" value="Mechanosensitive channel protein MscS (YggB), transmembrane region"/>
    <property type="match status" value="1"/>
</dbReference>
<evidence type="ECO:0000256" key="4">
    <source>
        <dbReference type="ARBA" id="ARBA00022692"/>
    </source>
</evidence>
<accession>A0A6N9NGD2</accession>
<comment type="similarity">
    <text evidence="2">Belongs to the MscS (TC 1.A.23) family.</text>
</comment>
<organism evidence="10 11">
    <name type="scientific">Acidiluteibacter ferrifornacis</name>
    <dbReference type="NCBI Taxonomy" id="2692424"/>
    <lineage>
        <taxon>Bacteria</taxon>
        <taxon>Pseudomonadati</taxon>
        <taxon>Bacteroidota</taxon>
        <taxon>Flavobacteriia</taxon>
        <taxon>Flavobacteriales</taxon>
        <taxon>Cryomorphaceae</taxon>
        <taxon>Acidiluteibacter</taxon>
    </lineage>
</organism>
<dbReference type="Proteomes" id="UP000470771">
    <property type="component" value="Unassembled WGS sequence"/>
</dbReference>
<dbReference type="InterPro" id="IPR052702">
    <property type="entry name" value="MscS-like_channel"/>
</dbReference>
<dbReference type="SUPFAM" id="SSF50182">
    <property type="entry name" value="Sm-like ribonucleoproteins"/>
    <property type="match status" value="1"/>
</dbReference>
<dbReference type="Pfam" id="PF21082">
    <property type="entry name" value="MS_channel_3rd"/>
    <property type="match status" value="1"/>
</dbReference>
<dbReference type="Gene3D" id="2.30.30.60">
    <property type="match status" value="1"/>
</dbReference>
<keyword evidence="11" id="KW-1185">Reference proteome</keyword>
<feature type="domain" description="Mechanosensitive ion channel MscS C-terminal" evidence="9">
    <location>
        <begin position="189"/>
        <end position="270"/>
    </location>
</feature>
<keyword evidence="3" id="KW-1003">Cell membrane</keyword>
<sequence>MKDLFIQLKAILEYKIIEVSNYSFTLYHIFLFVGIILVVRLLVKAMEMFVRRKVSGKEWIDEGKQFAIIQIMKYVMYAAGIIIGMKSIGLDITVLLFGSTALFVGLGFGLQEAFKDLVSGVILLFEGNVQVSDVIEMDNGIVGVVKVINLRTSKVRTRDGIMMVVPNSELINRRVVNWSNSNKLTRFHVTVGVAYGTDVEKVRDLLLEVAQKEDTITTRIPSFVRFSDFGDSALIFELHFWSEQVWRIENTKSNLRFEINKSFQQNKIQIPFPQRDLHIISDKRKTED</sequence>
<dbReference type="InterPro" id="IPR006685">
    <property type="entry name" value="MscS_channel_2nd"/>
</dbReference>
<dbReference type="InterPro" id="IPR023408">
    <property type="entry name" value="MscS_beta-dom_sf"/>
</dbReference>
<reference evidence="10 11" key="1">
    <citation type="submission" date="2019-12" db="EMBL/GenBank/DDBJ databases">
        <authorList>
            <person name="Zhao J."/>
        </authorList>
    </citation>
    <scope>NUCLEOTIDE SEQUENCE [LARGE SCALE GENOMIC DNA]</scope>
    <source>
        <strain evidence="10 11">S-15</strain>
    </source>
</reference>